<dbReference type="PRINTS" id="PR00794">
    <property type="entry name" value="RIBONUCLEASE"/>
</dbReference>
<comment type="subcellular location">
    <subcellularLocation>
        <location evidence="1">Secreted</location>
    </subcellularLocation>
</comment>
<dbReference type="Pfam" id="PF00074">
    <property type="entry name" value="RnaseA"/>
    <property type="match status" value="1"/>
</dbReference>
<dbReference type="InterPro" id="IPR001427">
    <property type="entry name" value="RNaseA"/>
</dbReference>
<feature type="signal peptide" evidence="5">
    <location>
        <begin position="1"/>
        <end position="24"/>
    </location>
</feature>
<keyword evidence="3" id="KW-0964">Secreted</keyword>
<dbReference type="Gene3D" id="3.10.130.10">
    <property type="entry name" value="Ribonuclease A-like domain"/>
    <property type="match status" value="1"/>
</dbReference>
<evidence type="ECO:0000256" key="3">
    <source>
        <dbReference type="ARBA" id="ARBA00022525"/>
    </source>
</evidence>
<dbReference type="InterPro" id="IPR023412">
    <property type="entry name" value="RNaseA_domain"/>
</dbReference>
<evidence type="ECO:0000313" key="7">
    <source>
        <dbReference type="EMBL" id="KAK6471020.1"/>
    </source>
</evidence>
<keyword evidence="4" id="KW-1015">Disulfide bond</keyword>
<name>A0ABR0YEU1_HUSHU</name>
<dbReference type="SMART" id="SM00092">
    <property type="entry name" value="RNAse_Pc"/>
    <property type="match status" value="1"/>
</dbReference>
<dbReference type="CDD" id="cd06265">
    <property type="entry name" value="RNase_A_canonical"/>
    <property type="match status" value="1"/>
</dbReference>
<dbReference type="Proteomes" id="UP001369086">
    <property type="component" value="Unassembled WGS sequence"/>
</dbReference>
<evidence type="ECO:0000256" key="1">
    <source>
        <dbReference type="ARBA" id="ARBA00004613"/>
    </source>
</evidence>
<dbReference type="PANTHER" id="PTHR11437">
    <property type="entry name" value="RIBONUCLEASE"/>
    <property type="match status" value="1"/>
</dbReference>
<evidence type="ECO:0000256" key="2">
    <source>
        <dbReference type="ARBA" id="ARBA00005600"/>
    </source>
</evidence>
<keyword evidence="8" id="KW-1185">Reference proteome</keyword>
<evidence type="ECO:0000313" key="8">
    <source>
        <dbReference type="Proteomes" id="UP001369086"/>
    </source>
</evidence>
<evidence type="ECO:0000256" key="4">
    <source>
        <dbReference type="ARBA" id="ARBA00023157"/>
    </source>
</evidence>
<proteinExistence type="inferred from homology"/>
<protein>
    <submittedName>
        <fullName evidence="7">Angiogenin-like</fullName>
    </submittedName>
</protein>
<accession>A0ABR0YEU1</accession>
<dbReference type="SUPFAM" id="SSF54076">
    <property type="entry name" value="RNase A-like"/>
    <property type="match status" value="1"/>
</dbReference>
<sequence length="146" mass="16276">MAYKSPALLLLLLLAVMFATLVLANETPYQKFLRQHYHNGGMSVQMCDSEMRKRSLVNPCKETNSFIIAQKNDIIAVCKEAGKPYTTSQGKLMRISLNPFGVVTCKLKGESHRPPCNYRGNSSTRNIVIACENNLPVHYEEGIIAA</sequence>
<feature type="domain" description="Ribonuclease A-domain" evidence="6">
    <location>
        <begin position="25"/>
        <end position="143"/>
    </location>
</feature>
<comment type="caution">
    <text evidence="7">The sequence shown here is derived from an EMBL/GenBank/DDBJ whole genome shotgun (WGS) entry which is preliminary data.</text>
</comment>
<dbReference type="EMBL" id="JAHFZB010000033">
    <property type="protein sequence ID" value="KAK6471020.1"/>
    <property type="molecule type" value="Genomic_DNA"/>
</dbReference>
<feature type="chain" id="PRO_5045437553" evidence="5">
    <location>
        <begin position="25"/>
        <end position="146"/>
    </location>
</feature>
<comment type="similarity">
    <text evidence="2">Belongs to the pancreatic ribonuclease family.</text>
</comment>
<keyword evidence="5" id="KW-0732">Signal</keyword>
<evidence type="ECO:0000259" key="6">
    <source>
        <dbReference type="SMART" id="SM00092"/>
    </source>
</evidence>
<organism evidence="7 8">
    <name type="scientific">Huso huso</name>
    <name type="common">Beluga</name>
    <name type="synonym">Acipenser huso</name>
    <dbReference type="NCBI Taxonomy" id="61971"/>
    <lineage>
        <taxon>Eukaryota</taxon>
        <taxon>Metazoa</taxon>
        <taxon>Chordata</taxon>
        <taxon>Craniata</taxon>
        <taxon>Vertebrata</taxon>
        <taxon>Euteleostomi</taxon>
        <taxon>Actinopterygii</taxon>
        <taxon>Chondrostei</taxon>
        <taxon>Acipenseriformes</taxon>
        <taxon>Acipenseridae</taxon>
        <taxon>Huso</taxon>
    </lineage>
</organism>
<dbReference type="PANTHER" id="PTHR11437:SF10">
    <property type="entry name" value="ANGIOGENIN-RELATED"/>
    <property type="match status" value="1"/>
</dbReference>
<reference evidence="7 8" key="1">
    <citation type="submission" date="2021-05" db="EMBL/GenBank/DDBJ databases">
        <authorList>
            <person name="Zahm M."/>
            <person name="Klopp C."/>
            <person name="Cabau C."/>
            <person name="Kuhl H."/>
            <person name="Suciu R."/>
            <person name="Ciorpac M."/>
            <person name="Holostenco D."/>
            <person name="Gessner J."/>
            <person name="Wuertz S."/>
            <person name="Hohne C."/>
            <person name="Stock M."/>
            <person name="Gislard M."/>
            <person name="Lluch J."/>
            <person name="Milhes M."/>
            <person name="Lampietro C."/>
            <person name="Lopez Roques C."/>
            <person name="Donnadieu C."/>
            <person name="Du K."/>
            <person name="Schartl M."/>
            <person name="Guiguen Y."/>
        </authorList>
    </citation>
    <scope>NUCLEOTIDE SEQUENCE [LARGE SCALE GENOMIC DNA]</scope>
    <source>
        <strain evidence="7">Hh-F2</strain>
        <tissue evidence="7">Blood</tissue>
    </source>
</reference>
<dbReference type="InterPro" id="IPR036816">
    <property type="entry name" value="RNaseA-like_dom_sf"/>
</dbReference>
<gene>
    <name evidence="7" type="ORF">HHUSO_G29930</name>
</gene>
<evidence type="ECO:0000256" key="5">
    <source>
        <dbReference type="SAM" id="SignalP"/>
    </source>
</evidence>